<comment type="caution">
    <text evidence="1">The sequence shown here is derived from an EMBL/GenBank/DDBJ whole genome shotgun (WGS) entry which is preliminary data.</text>
</comment>
<sequence>MAIQDNQALLCECKWRNVPVNIEITKQLLDRGKLFHYDQIFYFLFSKTGFTKEVLEYQKQDSSLFLIPFDKICLLK</sequence>
<organism evidence="1 2">
    <name type="scientific">Enterocloster alcoholdehydrogenati</name>
    <dbReference type="NCBI Taxonomy" id="2547410"/>
    <lineage>
        <taxon>Bacteria</taxon>
        <taxon>Bacillati</taxon>
        <taxon>Bacillota</taxon>
        <taxon>Clostridia</taxon>
        <taxon>Lachnospirales</taxon>
        <taxon>Lachnospiraceae</taxon>
        <taxon>Enterocloster</taxon>
    </lineage>
</organism>
<dbReference type="SUPFAM" id="SSF52980">
    <property type="entry name" value="Restriction endonuclease-like"/>
    <property type="match status" value="1"/>
</dbReference>
<keyword evidence="2" id="KW-1185">Reference proteome</keyword>
<dbReference type="InterPro" id="IPR011335">
    <property type="entry name" value="Restrct_endonuc-II-like"/>
</dbReference>
<gene>
    <name evidence="1" type="ORF">F130042H8_34430</name>
</gene>
<evidence type="ECO:0000313" key="2">
    <source>
        <dbReference type="Proteomes" id="UP001600894"/>
    </source>
</evidence>
<proteinExistence type="predicted"/>
<dbReference type="Proteomes" id="UP001600894">
    <property type="component" value="Unassembled WGS sequence"/>
</dbReference>
<evidence type="ECO:0008006" key="3">
    <source>
        <dbReference type="Google" id="ProtNLM"/>
    </source>
</evidence>
<name>A0ABQ0B288_9FIRM</name>
<reference evidence="1 2" key="1">
    <citation type="submission" date="2024-04" db="EMBL/GenBank/DDBJ databases">
        <title>Defined microbial consortia suppress multidrug-resistant proinflammatory Enterobacteriaceae via ecological control.</title>
        <authorList>
            <person name="Furuichi M."/>
            <person name="Kawaguchi T."/>
            <person name="Pust M."/>
            <person name="Yasuma K."/>
            <person name="Plichta D."/>
            <person name="Hasegawa N."/>
            <person name="Ohya T."/>
            <person name="Bhattarai S."/>
            <person name="Sasajima S."/>
            <person name="Aoto Y."/>
            <person name="Tuganbaev T."/>
            <person name="Yaginuma M."/>
            <person name="Ueda M."/>
            <person name="Okahashi N."/>
            <person name="Amafuji K."/>
            <person name="Kiridooshi Y."/>
            <person name="Sugita K."/>
            <person name="Strazar M."/>
            <person name="Skelly A."/>
            <person name="Suda W."/>
            <person name="Hattori M."/>
            <person name="Nakamoto N."/>
            <person name="Caballero S."/>
            <person name="Norman J."/>
            <person name="Olle B."/>
            <person name="Tanoue T."/>
            <person name="Arita M."/>
            <person name="Bucci V."/>
            <person name="Atarashi K."/>
            <person name="Xavier R."/>
            <person name="Honda K."/>
        </authorList>
    </citation>
    <scope>NUCLEOTIDE SEQUENCE [LARGE SCALE GENOMIC DNA]</scope>
    <source>
        <strain evidence="2">f13</strain>
    </source>
</reference>
<accession>A0ABQ0B288</accession>
<protein>
    <recommendedName>
        <fullName evidence="3">DUF234 domain-containing protein</fullName>
    </recommendedName>
</protein>
<dbReference type="EMBL" id="BAABXL010000001">
    <property type="protein sequence ID" value="GAA6270383.1"/>
    <property type="molecule type" value="Genomic_DNA"/>
</dbReference>
<evidence type="ECO:0000313" key="1">
    <source>
        <dbReference type="EMBL" id="GAA6270383.1"/>
    </source>
</evidence>